<proteinExistence type="predicted"/>
<comment type="caution">
    <text evidence="2">The sequence shown here is derived from an EMBL/GenBank/DDBJ whole genome shotgun (WGS) entry which is preliminary data.</text>
</comment>
<gene>
    <name evidence="2" type="ORF">J437_LFUL005579</name>
</gene>
<reference evidence="2" key="2">
    <citation type="submission" date="2017-10" db="EMBL/GenBank/DDBJ databases">
        <title>Ladona fulva Genome sequencing and assembly.</title>
        <authorList>
            <person name="Murali S."/>
            <person name="Richards S."/>
            <person name="Bandaranaike D."/>
            <person name="Bellair M."/>
            <person name="Blankenburg K."/>
            <person name="Chao H."/>
            <person name="Dinh H."/>
            <person name="Doddapaneni H."/>
            <person name="Dugan-Rocha S."/>
            <person name="Elkadiri S."/>
            <person name="Gnanaolivu R."/>
            <person name="Hernandez B."/>
            <person name="Skinner E."/>
            <person name="Javaid M."/>
            <person name="Lee S."/>
            <person name="Li M."/>
            <person name="Ming W."/>
            <person name="Munidasa M."/>
            <person name="Muniz J."/>
            <person name="Nguyen L."/>
            <person name="Hughes D."/>
            <person name="Osuji N."/>
            <person name="Pu L.-L."/>
            <person name="Puazo M."/>
            <person name="Qu C."/>
            <person name="Quiroz J."/>
            <person name="Raj R."/>
            <person name="Weissenberger G."/>
            <person name="Xin Y."/>
            <person name="Zou X."/>
            <person name="Han Y."/>
            <person name="Worley K."/>
            <person name="Muzny D."/>
            <person name="Gibbs R."/>
        </authorList>
    </citation>
    <scope>NUCLEOTIDE SEQUENCE</scope>
    <source>
        <strain evidence="2">Sampled in the wild</strain>
    </source>
</reference>
<name>A0A8K0JWI8_LADFU</name>
<dbReference type="Proteomes" id="UP000792457">
    <property type="component" value="Unassembled WGS sequence"/>
</dbReference>
<keyword evidence="3" id="KW-1185">Reference proteome</keyword>
<feature type="region of interest" description="Disordered" evidence="1">
    <location>
        <begin position="49"/>
        <end position="74"/>
    </location>
</feature>
<organism evidence="2 3">
    <name type="scientific">Ladona fulva</name>
    <name type="common">Scarce chaser dragonfly</name>
    <name type="synonym">Libellula fulva</name>
    <dbReference type="NCBI Taxonomy" id="123851"/>
    <lineage>
        <taxon>Eukaryota</taxon>
        <taxon>Metazoa</taxon>
        <taxon>Ecdysozoa</taxon>
        <taxon>Arthropoda</taxon>
        <taxon>Hexapoda</taxon>
        <taxon>Insecta</taxon>
        <taxon>Pterygota</taxon>
        <taxon>Palaeoptera</taxon>
        <taxon>Odonata</taxon>
        <taxon>Epiprocta</taxon>
        <taxon>Anisoptera</taxon>
        <taxon>Libelluloidea</taxon>
        <taxon>Libellulidae</taxon>
        <taxon>Ladona</taxon>
    </lineage>
</organism>
<sequence>MELCLRHANGKSYNPPVELVWNNSGCSSNPKASNCNNAVKSCEFNGTTPNNCSPSSSSASSDSPTESQSSNPLEDEDSLALGFIKAVSSILNVPEDGIILAKYISTKRDWIIFPGTYKQILESIAPDKQTPVQSKKGILYSRKLARQFIINLTDGDVVVVKDVSSELENGIQINFSSSKESGSSCIHDINGEKMKNGLEGDKLMNFSLVKEPETSSRSNGEKIK</sequence>
<feature type="non-terminal residue" evidence="2">
    <location>
        <position position="1"/>
    </location>
</feature>
<feature type="compositionally biased region" description="Low complexity" evidence="1">
    <location>
        <begin position="49"/>
        <end position="72"/>
    </location>
</feature>
<evidence type="ECO:0000313" key="2">
    <source>
        <dbReference type="EMBL" id="KAG8223966.1"/>
    </source>
</evidence>
<evidence type="ECO:0000313" key="3">
    <source>
        <dbReference type="Proteomes" id="UP000792457"/>
    </source>
</evidence>
<protein>
    <submittedName>
        <fullName evidence="2">Uncharacterized protein</fullName>
    </submittedName>
</protein>
<dbReference type="EMBL" id="KZ308181">
    <property type="protein sequence ID" value="KAG8223966.1"/>
    <property type="molecule type" value="Genomic_DNA"/>
</dbReference>
<reference evidence="2" key="1">
    <citation type="submission" date="2013-04" db="EMBL/GenBank/DDBJ databases">
        <authorList>
            <person name="Qu J."/>
            <person name="Murali S.C."/>
            <person name="Bandaranaike D."/>
            <person name="Bellair M."/>
            <person name="Blankenburg K."/>
            <person name="Chao H."/>
            <person name="Dinh H."/>
            <person name="Doddapaneni H."/>
            <person name="Downs B."/>
            <person name="Dugan-Rocha S."/>
            <person name="Elkadiri S."/>
            <person name="Gnanaolivu R.D."/>
            <person name="Hernandez B."/>
            <person name="Javaid M."/>
            <person name="Jayaseelan J.C."/>
            <person name="Lee S."/>
            <person name="Li M."/>
            <person name="Ming W."/>
            <person name="Munidasa M."/>
            <person name="Muniz J."/>
            <person name="Nguyen L."/>
            <person name="Ongeri F."/>
            <person name="Osuji N."/>
            <person name="Pu L.-L."/>
            <person name="Puazo M."/>
            <person name="Qu C."/>
            <person name="Quiroz J."/>
            <person name="Raj R."/>
            <person name="Weissenberger G."/>
            <person name="Xin Y."/>
            <person name="Zou X."/>
            <person name="Han Y."/>
            <person name="Richards S."/>
            <person name="Worley K."/>
            <person name="Muzny D."/>
            <person name="Gibbs R."/>
        </authorList>
    </citation>
    <scope>NUCLEOTIDE SEQUENCE</scope>
    <source>
        <strain evidence="2">Sampled in the wild</strain>
    </source>
</reference>
<dbReference type="AlphaFoldDB" id="A0A8K0JWI8"/>
<accession>A0A8K0JWI8</accession>
<evidence type="ECO:0000256" key="1">
    <source>
        <dbReference type="SAM" id="MobiDB-lite"/>
    </source>
</evidence>